<dbReference type="RefSeq" id="WP_123718205.1">
    <property type="nucleotide sequence ID" value="NZ_MOAY01000081.1"/>
</dbReference>
<sequence>MIDVVVVSRNNEAQDICSYELARVDGNPLPAFSAGAHIDVHLPGGLIRQYSLCNHPEERHRYLIGVLKDPASRGGSRSLHEQVHPGSHLTISEPRNLFPLAHAARRSVLFAGGIGITPILCMAERLAHTGADFELHYCARAGERAAFIQRLKASSFAERVFLHFDEQPDTALNATEVLAAPADDVHLYVCGPGGFMQHVLDSARALGWREDCLHREYFSAAPVDGSLDGRFSVQLGSSGEVFEIPADKSVVQVLESHGIEIPVSCEQGICGTCLTRVLEGLPEHRDLFLTEQEQALNDQFTPCCSRSKTPLLVLDL</sequence>
<dbReference type="CDD" id="cd00207">
    <property type="entry name" value="fer2"/>
    <property type="match status" value="1"/>
</dbReference>
<dbReference type="AlphaFoldDB" id="A0A423ERA2"/>
<feature type="domain" description="FAD-binding FR-type" evidence="8">
    <location>
        <begin position="1"/>
        <end position="101"/>
    </location>
</feature>
<keyword evidence="4" id="KW-0560">Oxidoreductase</keyword>
<keyword evidence="1" id="KW-0285">Flavoprotein</keyword>
<dbReference type="GO" id="GO:0046872">
    <property type="term" value="F:metal ion binding"/>
    <property type="evidence" value="ECO:0007669"/>
    <property type="project" value="UniProtKB-KW"/>
</dbReference>
<reference evidence="9 10" key="1">
    <citation type="submission" date="2016-10" db="EMBL/GenBank/DDBJ databases">
        <title>Comparative genome analysis of multiple Pseudomonas spp. focuses on biocontrol and plant growth promoting traits.</title>
        <authorList>
            <person name="Tao X.-Y."/>
            <person name="Taylor C.G."/>
        </authorList>
    </citation>
    <scope>NUCLEOTIDE SEQUENCE [LARGE SCALE GENOMIC DNA]</scope>
    <source>
        <strain evidence="9 10">29G9</strain>
    </source>
</reference>
<dbReference type="SUPFAM" id="SSF63380">
    <property type="entry name" value="Riboflavin synthase domain-like"/>
    <property type="match status" value="1"/>
</dbReference>
<dbReference type="FunFam" id="3.10.20.30:FF:000034">
    <property type="entry name" value="Vanillate monooxygenase, oxidoreductase subunit"/>
    <property type="match status" value="1"/>
</dbReference>
<dbReference type="Gene3D" id="3.10.20.30">
    <property type="match status" value="1"/>
</dbReference>
<dbReference type="InterPro" id="IPR039261">
    <property type="entry name" value="FNR_nucleotide-bd"/>
</dbReference>
<evidence type="ECO:0000256" key="1">
    <source>
        <dbReference type="ARBA" id="ARBA00022630"/>
    </source>
</evidence>
<keyword evidence="3" id="KW-0479">Metal-binding</keyword>
<dbReference type="SUPFAM" id="SSF52343">
    <property type="entry name" value="Ferredoxin reductase-like, C-terminal NADP-linked domain"/>
    <property type="match status" value="1"/>
</dbReference>
<name>A0A423ERA2_9PSED</name>
<protein>
    <submittedName>
        <fullName evidence="9">Oxidoreductase</fullName>
    </submittedName>
</protein>
<dbReference type="EMBL" id="MOAY01000081">
    <property type="protein sequence ID" value="ROM33822.1"/>
    <property type="molecule type" value="Genomic_DNA"/>
</dbReference>
<evidence type="ECO:0000259" key="7">
    <source>
        <dbReference type="PROSITE" id="PS51085"/>
    </source>
</evidence>
<organism evidence="9 10">
    <name type="scientific">Pseudomonas poae</name>
    <dbReference type="NCBI Taxonomy" id="200451"/>
    <lineage>
        <taxon>Bacteria</taxon>
        <taxon>Pseudomonadati</taxon>
        <taxon>Pseudomonadota</taxon>
        <taxon>Gammaproteobacteria</taxon>
        <taxon>Pseudomonadales</taxon>
        <taxon>Pseudomonadaceae</taxon>
        <taxon>Pseudomonas</taxon>
    </lineage>
</organism>
<dbReference type="InterPro" id="IPR036010">
    <property type="entry name" value="2Fe-2S_ferredoxin-like_sf"/>
</dbReference>
<keyword evidence="2" id="KW-0001">2Fe-2S</keyword>
<gene>
    <name evidence="9" type="ORF">BK648_23905</name>
</gene>
<dbReference type="SUPFAM" id="SSF54292">
    <property type="entry name" value="2Fe-2S ferredoxin-like"/>
    <property type="match status" value="1"/>
</dbReference>
<dbReference type="PROSITE" id="PS51384">
    <property type="entry name" value="FAD_FR"/>
    <property type="match status" value="1"/>
</dbReference>
<dbReference type="PROSITE" id="PS00197">
    <property type="entry name" value="2FE2S_FER_1"/>
    <property type="match status" value="1"/>
</dbReference>
<proteinExistence type="predicted"/>
<evidence type="ECO:0000256" key="5">
    <source>
        <dbReference type="ARBA" id="ARBA00023004"/>
    </source>
</evidence>
<dbReference type="InterPro" id="IPR001041">
    <property type="entry name" value="2Fe-2S_ferredoxin-type"/>
</dbReference>
<dbReference type="Gene3D" id="3.40.50.80">
    <property type="entry name" value="Nucleotide-binding domain of ferredoxin-NADP reductase (FNR) module"/>
    <property type="match status" value="1"/>
</dbReference>
<dbReference type="InterPro" id="IPR012675">
    <property type="entry name" value="Beta-grasp_dom_sf"/>
</dbReference>
<dbReference type="PANTHER" id="PTHR47354:SF1">
    <property type="entry name" value="CARNITINE MONOOXYGENASE REDUCTASE SUBUNIT"/>
    <property type="match status" value="1"/>
</dbReference>
<dbReference type="Pfam" id="PF00111">
    <property type="entry name" value="Fer2"/>
    <property type="match status" value="1"/>
</dbReference>
<feature type="domain" description="2Fe-2S ferredoxin-type" evidence="7">
    <location>
        <begin position="229"/>
        <end position="316"/>
    </location>
</feature>
<dbReference type="InterPro" id="IPR006058">
    <property type="entry name" value="2Fe2S_fd_BS"/>
</dbReference>
<evidence type="ECO:0000256" key="6">
    <source>
        <dbReference type="ARBA" id="ARBA00023014"/>
    </source>
</evidence>
<dbReference type="InterPro" id="IPR017938">
    <property type="entry name" value="Riboflavin_synthase-like_b-brl"/>
</dbReference>
<dbReference type="GO" id="GO:0051537">
    <property type="term" value="F:2 iron, 2 sulfur cluster binding"/>
    <property type="evidence" value="ECO:0007669"/>
    <property type="project" value="UniProtKB-KW"/>
</dbReference>
<dbReference type="Gene3D" id="2.40.30.10">
    <property type="entry name" value="Translation factors"/>
    <property type="match status" value="1"/>
</dbReference>
<evidence type="ECO:0000256" key="2">
    <source>
        <dbReference type="ARBA" id="ARBA00022714"/>
    </source>
</evidence>
<dbReference type="InterPro" id="IPR017927">
    <property type="entry name" value="FAD-bd_FR_type"/>
</dbReference>
<evidence type="ECO:0000313" key="9">
    <source>
        <dbReference type="EMBL" id="ROM33822.1"/>
    </source>
</evidence>
<accession>A0A423ERA2</accession>
<dbReference type="Proteomes" id="UP000284656">
    <property type="component" value="Unassembled WGS sequence"/>
</dbReference>
<dbReference type="FunFam" id="2.40.30.10:FF:000108">
    <property type="entry name" value="Vanillate O-demethylase oxidoreductase"/>
    <property type="match status" value="1"/>
</dbReference>
<evidence type="ECO:0000256" key="4">
    <source>
        <dbReference type="ARBA" id="ARBA00023002"/>
    </source>
</evidence>
<keyword evidence="6" id="KW-0411">Iron-sulfur</keyword>
<dbReference type="PROSITE" id="PS51085">
    <property type="entry name" value="2FE2S_FER_2"/>
    <property type="match status" value="1"/>
</dbReference>
<dbReference type="CDD" id="cd06185">
    <property type="entry name" value="PDR_like"/>
    <property type="match status" value="1"/>
</dbReference>
<evidence type="ECO:0000256" key="3">
    <source>
        <dbReference type="ARBA" id="ARBA00022723"/>
    </source>
</evidence>
<dbReference type="GO" id="GO:0016491">
    <property type="term" value="F:oxidoreductase activity"/>
    <property type="evidence" value="ECO:0007669"/>
    <property type="project" value="UniProtKB-KW"/>
</dbReference>
<evidence type="ECO:0000259" key="8">
    <source>
        <dbReference type="PROSITE" id="PS51384"/>
    </source>
</evidence>
<dbReference type="InterPro" id="IPR050415">
    <property type="entry name" value="MRET"/>
</dbReference>
<keyword evidence="5" id="KW-0408">Iron</keyword>
<dbReference type="PANTHER" id="PTHR47354">
    <property type="entry name" value="NADH OXIDOREDUCTASE HCR"/>
    <property type="match status" value="1"/>
</dbReference>
<dbReference type="PRINTS" id="PR00409">
    <property type="entry name" value="PHDIOXRDTASE"/>
</dbReference>
<comment type="caution">
    <text evidence="9">The sequence shown here is derived from an EMBL/GenBank/DDBJ whole genome shotgun (WGS) entry which is preliminary data.</text>
</comment>
<evidence type="ECO:0000313" key="10">
    <source>
        <dbReference type="Proteomes" id="UP000284656"/>
    </source>
</evidence>